<evidence type="ECO:0000256" key="4">
    <source>
        <dbReference type="ARBA" id="ARBA00023136"/>
    </source>
</evidence>
<keyword evidence="4" id="KW-0472">Membrane</keyword>
<sequence>MKHRQFVRIAVAVAASLGIHFAAAMVATPSAPPVLVEGGETAQIAMLGSSFEDLLQGSDHVIPARPLPANRVEAEVAPSMKPVRPAVTEPARSAEIVSVVPTAAELAATSDAAIPTVPAVAAGTVPVAAQQPAPPEKTQPVEANPVAKRELPADSRDMAALMPSHVTETVRALADTSATPVPTARPPRPGDEGKLAKARESQPRRKIERAKVANAARGNSDRNARTGRSDGRVEAKAKSGGKLRAGTAARAGNAKASNYPGKVYSKIRRTRQKRAGGSGVARIGFSITANGGLASARVVASSGSPAVDKVALDHIRRSAPFPPPPPGAKRQFVIPVEVRR</sequence>
<dbReference type="Proteomes" id="UP000509367">
    <property type="component" value="Chromosome"/>
</dbReference>
<protein>
    <submittedName>
        <fullName evidence="8">TonB family protein</fullName>
    </submittedName>
</protein>
<gene>
    <name evidence="8" type="ORF">HTY61_18955</name>
</gene>
<keyword evidence="3" id="KW-1133">Transmembrane helix</keyword>
<feature type="compositionally biased region" description="Basic and acidic residues" evidence="5">
    <location>
        <begin position="219"/>
        <end position="237"/>
    </location>
</feature>
<evidence type="ECO:0000256" key="1">
    <source>
        <dbReference type="ARBA" id="ARBA00004167"/>
    </source>
</evidence>
<keyword evidence="6" id="KW-0732">Signal</keyword>
<evidence type="ECO:0000256" key="5">
    <source>
        <dbReference type="SAM" id="MobiDB-lite"/>
    </source>
</evidence>
<comment type="subcellular location">
    <subcellularLocation>
        <location evidence="1">Membrane</location>
        <topology evidence="1">Single-pass membrane protein</topology>
    </subcellularLocation>
</comment>
<feature type="domain" description="TonB C-terminal" evidence="7">
    <location>
        <begin position="253"/>
        <end position="340"/>
    </location>
</feature>
<dbReference type="SUPFAM" id="SSF74653">
    <property type="entry name" value="TolA/TonB C-terminal domain"/>
    <property type="match status" value="1"/>
</dbReference>
<feature type="chain" id="PRO_5026902269" evidence="6">
    <location>
        <begin position="25"/>
        <end position="340"/>
    </location>
</feature>
<dbReference type="GO" id="GO:0016020">
    <property type="term" value="C:membrane"/>
    <property type="evidence" value="ECO:0007669"/>
    <property type="project" value="UniProtKB-SubCell"/>
</dbReference>
<feature type="compositionally biased region" description="Basic and acidic residues" evidence="5">
    <location>
        <begin position="188"/>
        <end position="211"/>
    </location>
</feature>
<dbReference type="InterPro" id="IPR006260">
    <property type="entry name" value="TonB/TolA_C"/>
</dbReference>
<keyword evidence="2" id="KW-0812">Transmembrane</keyword>
<dbReference type="Gene3D" id="3.30.1150.10">
    <property type="match status" value="1"/>
</dbReference>
<evidence type="ECO:0000256" key="6">
    <source>
        <dbReference type="SAM" id="SignalP"/>
    </source>
</evidence>
<keyword evidence="9" id="KW-1185">Reference proteome</keyword>
<feature type="compositionally biased region" description="Low complexity" evidence="5">
    <location>
        <begin position="244"/>
        <end position="254"/>
    </location>
</feature>
<organism evidence="8 9">
    <name type="scientific">Oricola thermophila</name>
    <dbReference type="NCBI Taxonomy" id="2742145"/>
    <lineage>
        <taxon>Bacteria</taxon>
        <taxon>Pseudomonadati</taxon>
        <taxon>Pseudomonadota</taxon>
        <taxon>Alphaproteobacteria</taxon>
        <taxon>Hyphomicrobiales</taxon>
        <taxon>Ahrensiaceae</taxon>
        <taxon>Oricola</taxon>
    </lineage>
</organism>
<reference evidence="8 9" key="1">
    <citation type="submission" date="2020-06" db="EMBL/GenBank/DDBJ databases">
        <title>Oricola thermophila sp. nov. isolated from a tidal sediments.</title>
        <authorList>
            <person name="Kwon K.K."/>
            <person name="Yang S.-H."/>
            <person name="Park M.-J."/>
        </authorList>
    </citation>
    <scope>NUCLEOTIDE SEQUENCE [LARGE SCALE GENOMIC DNA]</scope>
    <source>
        <strain evidence="8 9">MEBiC13590</strain>
    </source>
</reference>
<dbReference type="InterPro" id="IPR037682">
    <property type="entry name" value="TonB_C"/>
</dbReference>
<dbReference type="EMBL" id="CP054836">
    <property type="protein sequence ID" value="QKV20381.1"/>
    <property type="molecule type" value="Genomic_DNA"/>
</dbReference>
<accession>A0A6N1VHJ8</accession>
<dbReference type="NCBIfam" id="TIGR01352">
    <property type="entry name" value="tonB_Cterm"/>
    <property type="match status" value="1"/>
</dbReference>
<proteinExistence type="predicted"/>
<dbReference type="Pfam" id="PF13103">
    <property type="entry name" value="TonB_2"/>
    <property type="match status" value="1"/>
</dbReference>
<dbReference type="AlphaFoldDB" id="A0A6N1VHJ8"/>
<dbReference type="GO" id="GO:0055085">
    <property type="term" value="P:transmembrane transport"/>
    <property type="evidence" value="ECO:0007669"/>
    <property type="project" value="InterPro"/>
</dbReference>
<name>A0A6N1VHJ8_9HYPH</name>
<evidence type="ECO:0000256" key="2">
    <source>
        <dbReference type="ARBA" id="ARBA00022692"/>
    </source>
</evidence>
<dbReference type="RefSeq" id="WP_175278272.1">
    <property type="nucleotide sequence ID" value="NZ_CP054836.1"/>
</dbReference>
<dbReference type="PROSITE" id="PS52015">
    <property type="entry name" value="TONB_CTD"/>
    <property type="match status" value="1"/>
</dbReference>
<evidence type="ECO:0000313" key="9">
    <source>
        <dbReference type="Proteomes" id="UP000509367"/>
    </source>
</evidence>
<feature type="signal peptide" evidence="6">
    <location>
        <begin position="1"/>
        <end position="24"/>
    </location>
</feature>
<evidence type="ECO:0000313" key="8">
    <source>
        <dbReference type="EMBL" id="QKV20381.1"/>
    </source>
</evidence>
<evidence type="ECO:0000256" key="3">
    <source>
        <dbReference type="ARBA" id="ARBA00022989"/>
    </source>
</evidence>
<evidence type="ECO:0000259" key="7">
    <source>
        <dbReference type="PROSITE" id="PS52015"/>
    </source>
</evidence>
<feature type="region of interest" description="Disordered" evidence="5">
    <location>
        <begin position="171"/>
        <end position="254"/>
    </location>
</feature>
<dbReference type="KEGG" id="orm:HTY61_18955"/>